<organism evidence="3 4">
    <name type="scientific">Brassica carinata</name>
    <name type="common">Ethiopian mustard</name>
    <name type="synonym">Abyssinian cabbage</name>
    <dbReference type="NCBI Taxonomy" id="52824"/>
    <lineage>
        <taxon>Eukaryota</taxon>
        <taxon>Viridiplantae</taxon>
        <taxon>Streptophyta</taxon>
        <taxon>Embryophyta</taxon>
        <taxon>Tracheophyta</taxon>
        <taxon>Spermatophyta</taxon>
        <taxon>Magnoliopsida</taxon>
        <taxon>eudicotyledons</taxon>
        <taxon>Gunneridae</taxon>
        <taxon>Pentapetalae</taxon>
        <taxon>rosids</taxon>
        <taxon>malvids</taxon>
        <taxon>Brassicales</taxon>
        <taxon>Brassicaceae</taxon>
        <taxon>Brassiceae</taxon>
        <taxon>Brassica</taxon>
    </lineage>
</organism>
<reference evidence="3 4" key="1">
    <citation type="submission" date="2020-02" db="EMBL/GenBank/DDBJ databases">
        <authorList>
            <person name="Ma Q."/>
            <person name="Huang Y."/>
            <person name="Song X."/>
            <person name="Pei D."/>
        </authorList>
    </citation>
    <scope>NUCLEOTIDE SEQUENCE [LARGE SCALE GENOMIC DNA]</scope>
    <source>
        <strain evidence="3">Sxm20200214</strain>
        <tissue evidence="3">Leaf</tissue>
    </source>
</reference>
<feature type="transmembrane region" description="Helical" evidence="1">
    <location>
        <begin position="60"/>
        <end position="82"/>
    </location>
</feature>
<dbReference type="InterPro" id="IPR001245">
    <property type="entry name" value="Ser-Thr/Tyr_kinase_cat_dom"/>
</dbReference>
<dbReference type="GO" id="GO:0010100">
    <property type="term" value="P:negative regulation of photomorphogenesis"/>
    <property type="evidence" value="ECO:0007669"/>
    <property type="project" value="InterPro"/>
</dbReference>
<comment type="caution">
    <text evidence="3">The sequence shown here is derived from an EMBL/GenBank/DDBJ whole genome shotgun (WGS) entry which is preliminary data.</text>
</comment>
<dbReference type="GO" id="GO:0004672">
    <property type="term" value="F:protein kinase activity"/>
    <property type="evidence" value="ECO:0007669"/>
    <property type="project" value="InterPro"/>
</dbReference>
<dbReference type="SUPFAM" id="SSF56112">
    <property type="entry name" value="Protein kinase-like (PK-like)"/>
    <property type="match status" value="1"/>
</dbReference>
<evidence type="ECO:0000259" key="2">
    <source>
        <dbReference type="Pfam" id="PF07714"/>
    </source>
</evidence>
<name>A0A8X7R2U3_BRACI</name>
<feature type="domain" description="Serine-threonine/tyrosine-protein kinase catalytic" evidence="2">
    <location>
        <begin position="112"/>
        <end position="175"/>
    </location>
</feature>
<sequence>MIRRLCPDRLEPEYGFDDEDYEDEHEEEEEEDRSLDLLLRFVENVFRKVSKRARRAVRSILPVSISTKLVGFSVNGVLILAFLWILKAFLEVACTLGTIVFTSILLKYNIFLMYLAPEYFMHEIVDEKTDVFAFGVLLLEIITGRRAVDTASRQSIVMWMDRASIIGDTIDCLKSFYKGSVIFTTNLSQLQLHLDLCLQLHQASIR</sequence>
<dbReference type="Pfam" id="PF07714">
    <property type="entry name" value="PK_Tyr_Ser-Thr"/>
    <property type="match status" value="1"/>
</dbReference>
<dbReference type="GO" id="GO:0009787">
    <property type="term" value="P:regulation of abscisic acid-activated signaling pathway"/>
    <property type="evidence" value="ECO:0007669"/>
    <property type="project" value="InterPro"/>
</dbReference>
<keyword evidence="4" id="KW-1185">Reference proteome</keyword>
<dbReference type="PANTHER" id="PTHR35474:SF1">
    <property type="entry name" value="ATP PHOSPHORIBOSYLTRANSFERASE REGULATORY SUBUNIT"/>
    <property type="match status" value="1"/>
</dbReference>
<dbReference type="PANTHER" id="PTHR35474">
    <property type="entry name" value="ATP PHOSPHORIBOSYLTRANSFERASE REGULATORY SUBUNIT"/>
    <property type="match status" value="1"/>
</dbReference>
<evidence type="ECO:0000313" key="4">
    <source>
        <dbReference type="Proteomes" id="UP000886595"/>
    </source>
</evidence>
<evidence type="ECO:0000313" key="3">
    <source>
        <dbReference type="EMBL" id="KAG2280612.1"/>
    </source>
</evidence>
<dbReference type="Gene3D" id="1.10.510.10">
    <property type="entry name" value="Transferase(Phosphotransferase) domain 1"/>
    <property type="match status" value="1"/>
</dbReference>
<keyword evidence="1" id="KW-0472">Membrane</keyword>
<protein>
    <recommendedName>
        <fullName evidence="2">Serine-threonine/tyrosine-protein kinase catalytic domain-containing protein</fullName>
    </recommendedName>
</protein>
<dbReference type="InterPro" id="IPR039324">
    <property type="entry name" value="SHW1"/>
</dbReference>
<accession>A0A8X7R2U3</accession>
<dbReference type="Proteomes" id="UP000886595">
    <property type="component" value="Unassembled WGS sequence"/>
</dbReference>
<keyword evidence="1" id="KW-1133">Transmembrane helix</keyword>
<dbReference type="OrthoDB" id="4062651at2759"/>
<gene>
    <name evidence="3" type="ORF">Bca52824_051832</name>
</gene>
<evidence type="ECO:0000256" key="1">
    <source>
        <dbReference type="SAM" id="Phobius"/>
    </source>
</evidence>
<feature type="transmembrane region" description="Helical" evidence="1">
    <location>
        <begin position="88"/>
        <end position="106"/>
    </location>
</feature>
<keyword evidence="1" id="KW-0812">Transmembrane</keyword>
<dbReference type="InterPro" id="IPR011009">
    <property type="entry name" value="Kinase-like_dom_sf"/>
</dbReference>
<proteinExistence type="predicted"/>
<dbReference type="EMBL" id="JAAMPC010000011">
    <property type="protein sequence ID" value="KAG2280612.1"/>
    <property type="molecule type" value="Genomic_DNA"/>
</dbReference>
<dbReference type="AlphaFoldDB" id="A0A8X7R2U3"/>